<proteinExistence type="predicted"/>
<sequence>MAQIDNPGNAPYSRFGIGELTPAGLQRNMALGQSGVASGRADFVNVLNPALLYHNSRATIFESSLVGQQKKIVSDSVDRNVFNANLAYITFAFPVLYNRGALAVGIAPYSNVDYNINLQRSTPGDTLEYFEQLYGSGGLNRAFVAGGSRIGKQFSVGFQVSYIFGNIETHQDLRLLTTDAATLTVGRTLSRRVSDLTVGFGAAWQKKLFSDYYLSLGATYDLQTDLKTQYQQMVVRKVAPGVTDGSVTDTLPEFTQDRQGAIRIPASYRGGFSFSQVSLRKAYWSISADYAYREWSNYQGMDGNSSFQNSYLIGAGAEWSPARGTGGLPKYYELMVYRLGFSYEKMPLVFNNTQLDDIGINFGLTFPVNKNQSGINVAFTLGQRGTASNNLLQEKYFRCSVGFTLSDSRWFRRYKLD</sequence>
<evidence type="ECO:0000313" key="1">
    <source>
        <dbReference type="EMBL" id="SDK80449.1"/>
    </source>
</evidence>
<dbReference type="Gene3D" id="2.40.160.60">
    <property type="entry name" value="Outer membrane protein transport protein (OMPP1/FadL/TodX)"/>
    <property type="match status" value="1"/>
</dbReference>
<keyword evidence="2" id="KW-1185">Reference proteome</keyword>
<evidence type="ECO:0000313" key="2">
    <source>
        <dbReference type="Proteomes" id="UP000198510"/>
    </source>
</evidence>
<dbReference type="EMBL" id="FNFO01000003">
    <property type="protein sequence ID" value="SDK80449.1"/>
    <property type="molecule type" value="Genomic_DNA"/>
</dbReference>
<evidence type="ECO:0008006" key="3">
    <source>
        <dbReference type="Google" id="ProtNLM"/>
    </source>
</evidence>
<dbReference type="OrthoDB" id="1491239at2"/>
<dbReference type="RefSeq" id="WP_143017222.1">
    <property type="nucleotide sequence ID" value="NZ_FNFO01000003.1"/>
</dbReference>
<reference evidence="1 2" key="1">
    <citation type="submission" date="2016-10" db="EMBL/GenBank/DDBJ databases">
        <authorList>
            <person name="de Groot N.N."/>
        </authorList>
    </citation>
    <scope>NUCLEOTIDE SEQUENCE [LARGE SCALE GENOMIC DNA]</scope>
    <source>
        <strain evidence="1 2">DSM 25186</strain>
    </source>
</reference>
<dbReference type="STRING" id="1075417.SAMN05421823_103605"/>
<gene>
    <name evidence="1" type="ORF">SAMN05421823_103605</name>
</gene>
<organism evidence="1 2">
    <name type="scientific">Catalinimonas alkaloidigena</name>
    <dbReference type="NCBI Taxonomy" id="1075417"/>
    <lineage>
        <taxon>Bacteria</taxon>
        <taxon>Pseudomonadati</taxon>
        <taxon>Bacteroidota</taxon>
        <taxon>Cytophagia</taxon>
        <taxon>Cytophagales</taxon>
        <taxon>Catalimonadaceae</taxon>
        <taxon>Catalinimonas</taxon>
    </lineage>
</organism>
<accession>A0A1G9EWE9</accession>
<dbReference type="AlphaFoldDB" id="A0A1G9EWE9"/>
<protein>
    <recommendedName>
        <fullName evidence="3">Long-chain fatty acid transport protein</fullName>
    </recommendedName>
</protein>
<dbReference type="SUPFAM" id="SSF56935">
    <property type="entry name" value="Porins"/>
    <property type="match status" value="1"/>
</dbReference>
<name>A0A1G9EWE9_9BACT</name>
<dbReference type="Proteomes" id="UP000198510">
    <property type="component" value="Unassembled WGS sequence"/>
</dbReference>